<dbReference type="HOGENOM" id="CLU_2783033_0_0_1"/>
<name>L7JS88_TRAHO</name>
<proteinExistence type="predicted"/>
<dbReference type="VEuPathDB" id="MicrosporidiaDB:THOM_2706"/>
<feature type="non-terminal residue" evidence="1">
    <location>
        <position position="1"/>
    </location>
</feature>
<accession>L7JS88</accession>
<gene>
    <name evidence="1" type="ORF">THOM_2706</name>
</gene>
<dbReference type="EMBL" id="JH994045">
    <property type="protein sequence ID" value="ELQ74343.1"/>
    <property type="molecule type" value="Genomic_DNA"/>
</dbReference>
<organism evidence="1 2">
    <name type="scientific">Trachipleistophora hominis</name>
    <name type="common">Microsporidian parasite</name>
    <dbReference type="NCBI Taxonomy" id="72359"/>
    <lineage>
        <taxon>Eukaryota</taxon>
        <taxon>Fungi</taxon>
        <taxon>Fungi incertae sedis</taxon>
        <taxon>Microsporidia</taxon>
        <taxon>Pleistophoridae</taxon>
        <taxon>Trachipleistophora</taxon>
    </lineage>
</organism>
<sequence>VLCDILRLTSMVRRIKLRFWPCRTCLLGELCRTSMNRRPVAMVKALADQEKGFIIFAVNNGEVGRIYCY</sequence>
<dbReference type="AlphaFoldDB" id="L7JS88"/>
<evidence type="ECO:0000313" key="1">
    <source>
        <dbReference type="EMBL" id="ELQ74343.1"/>
    </source>
</evidence>
<evidence type="ECO:0000313" key="2">
    <source>
        <dbReference type="Proteomes" id="UP000011185"/>
    </source>
</evidence>
<reference evidence="1 2" key="1">
    <citation type="journal article" date="2012" name="PLoS Pathog.">
        <title>The genome of the obligate intracellular parasite Trachipleistophora hominis: new insights into microsporidian genome dynamics and reductive evolution.</title>
        <authorList>
            <person name="Heinz E."/>
            <person name="Williams T.A."/>
            <person name="Nakjang S."/>
            <person name="Noel C.J."/>
            <person name="Swan D.C."/>
            <person name="Goldberg A.V."/>
            <person name="Harris S.R."/>
            <person name="Weinmaier T."/>
            <person name="Markert S."/>
            <person name="Becher D."/>
            <person name="Bernhardt J."/>
            <person name="Dagan T."/>
            <person name="Hacker C."/>
            <person name="Lucocq J.M."/>
            <person name="Schweder T."/>
            <person name="Rattei T."/>
            <person name="Hall N."/>
            <person name="Hirt R.P."/>
            <person name="Embley T.M."/>
        </authorList>
    </citation>
    <scope>NUCLEOTIDE SEQUENCE [LARGE SCALE GENOMIC DNA]</scope>
</reference>
<dbReference type="InParanoid" id="L7JS88"/>
<protein>
    <submittedName>
        <fullName evidence="1">Uncharacterized protein</fullName>
    </submittedName>
</protein>
<dbReference type="Proteomes" id="UP000011185">
    <property type="component" value="Unassembled WGS sequence"/>
</dbReference>
<keyword evidence="2" id="KW-1185">Reference proteome</keyword>